<feature type="domain" description="Response regulatory" evidence="1">
    <location>
        <begin position="1"/>
        <end position="63"/>
    </location>
</feature>
<dbReference type="GO" id="GO:0000160">
    <property type="term" value="P:phosphorelay signal transduction system"/>
    <property type="evidence" value="ECO:0007669"/>
    <property type="project" value="InterPro"/>
</dbReference>
<evidence type="ECO:0000259" key="1">
    <source>
        <dbReference type="PROSITE" id="PS50110"/>
    </source>
</evidence>
<dbReference type="SUPFAM" id="SSF52172">
    <property type="entry name" value="CheY-like"/>
    <property type="match status" value="1"/>
</dbReference>
<organism evidence="2">
    <name type="scientific">marine metagenome</name>
    <dbReference type="NCBI Taxonomy" id="408172"/>
    <lineage>
        <taxon>unclassified sequences</taxon>
        <taxon>metagenomes</taxon>
        <taxon>ecological metagenomes</taxon>
    </lineage>
</organism>
<dbReference type="PROSITE" id="PS50110">
    <property type="entry name" value="RESPONSE_REGULATORY"/>
    <property type="match status" value="1"/>
</dbReference>
<name>A0A382RZC6_9ZZZZ</name>
<gene>
    <name evidence="2" type="ORF">METZ01_LOCUS355506</name>
</gene>
<dbReference type="InterPro" id="IPR011006">
    <property type="entry name" value="CheY-like_superfamily"/>
</dbReference>
<dbReference type="Pfam" id="PF00072">
    <property type="entry name" value="Response_reg"/>
    <property type="match status" value="1"/>
</dbReference>
<dbReference type="InterPro" id="IPR001789">
    <property type="entry name" value="Sig_transdc_resp-reg_receiver"/>
</dbReference>
<dbReference type="AlphaFoldDB" id="A0A382RZC6"/>
<reference evidence="2" key="1">
    <citation type="submission" date="2018-05" db="EMBL/GenBank/DDBJ databases">
        <authorList>
            <person name="Lanie J.A."/>
            <person name="Ng W.-L."/>
            <person name="Kazmierczak K.M."/>
            <person name="Andrzejewski T.M."/>
            <person name="Davidsen T.M."/>
            <person name="Wayne K.J."/>
            <person name="Tettelin H."/>
            <person name="Glass J.I."/>
            <person name="Rusch D."/>
            <person name="Podicherti R."/>
            <person name="Tsui H.-C.T."/>
            <person name="Winkler M.E."/>
        </authorList>
    </citation>
    <scope>NUCLEOTIDE SEQUENCE</scope>
</reference>
<proteinExistence type="predicted"/>
<accession>A0A382RZC6</accession>
<sequence>MIESFGEHGYEVRSAKNGLLGVDAYIETPTDLMITDLFMPEKDGVEVVRSLTEHDPDVKIFAM</sequence>
<dbReference type="Gene3D" id="3.40.50.2300">
    <property type="match status" value="1"/>
</dbReference>
<dbReference type="EMBL" id="UINC01125072">
    <property type="protein sequence ID" value="SVD02652.1"/>
    <property type="molecule type" value="Genomic_DNA"/>
</dbReference>
<protein>
    <recommendedName>
        <fullName evidence="1">Response regulatory domain-containing protein</fullName>
    </recommendedName>
</protein>
<evidence type="ECO:0000313" key="2">
    <source>
        <dbReference type="EMBL" id="SVD02652.1"/>
    </source>
</evidence>